<dbReference type="OrthoDB" id="5378975at2759"/>
<dbReference type="GeneID" id="9597858"/>
<dbReference type="STRING" id="578458.D8PS14"/>
<dbReference type="PANTHER" id="PTHR38698:SF1">
    <property type="entry name" value="FUNGAL PROTEIN"/>
    <property type="match status" value="1"/>
</dbReference>
<dbReference type="EMBL" id="GL377302">
    <property type="protein sequence ID" value="EFJ01839.1"/>
    <property type="molecule type" value="Genomic_DNA"/>
</dbReference>
<dbReference type="Proteomes" id="UP000007431">
    <property type="component" value="Unassembled WGS sequence"/>
</dbReference>
<dbReference type="Pfam" id="PF17104">
    <property type="entry name" value="YBL010C_LAA2"/>
    <property type="match status" value="1"/>
</dbReference>
<dbReference type="PANTHER" id="PTHR38698">
    <property type="entry name" value="EXPRESSED PROTEIN"/>
    <property type="match status" value="1"/>
</dbReference>
<reference evidence="2 3" key="1">
    <citation type="journal article" date="2010" name="Nat. Biotechnol.">
        <title>Genome sequence of the model mushroom Schizophyllum commune.</title>
        <authorList>
            <person name="Ohm R.A."/>
            <person name="de Jong J.F."/>
            <person name="Lugones L.G."/>
            <person name="Aerts A."/>
            <person name="Kothe E."/>
            <person name="Stajich J.E."/>
            <person name="de Vries R.P."/>
            <person name="Record E."/>
            <person name="Levasseur A."/>
            <person name="Baker S.E."/>
            <person name="Bartholomew K.A."/>
            <person name="Coutinho P.M."/>
            <person name="Erdmann S."/>
            <person name="Fowler T.J."/>
            <person name="Gathman A.C."/>
            <person name="Lombard V."/>
            <person name="Henrissat B."/>
            <person name="Knabe N."/>
            <person name="Kuees U."/>
            <person name="Lilly W.W."/>
            <person name="Lindquist E."/>
            <person name="Lucas S."/>
            <person name="Magnuson J.K."/>
            <person name="Piumi F."/>
            <person name="Raudaskoski M."/>
            <person name="Salamov A."/>
            <person name="Schmutz J."/>
            <person name="Schwarze F.W.M.R."/>
            <person name="vanKuyk P.A."/>
            <person name="Horton J.S."/>
            <person name="Grigoriev I.V."/>
            <person name="Woesten H.A.B."/>
        </authorList>
    </citation>
    <scope>NUCLEOTIDE SEQUENCE [LARGE SCALE GENOMIC DNA]</scope>
    <source>
        <strain evidence="3">H4-8 / FGSC 9210</strain>
    </source>
</reference>
<feature type="compositionally biased region" description="Low complexity" evidence="1">
    <location>
        <begin position="266"/>
        <end position="280"/>
    </location>
</feature>
<organism evidence="3">
    <name type="scientific">Schizophyllum commune (strain H4-8 / FGSC 9210)</name>
    <name type="common">Split gill fungus</name>
    <dbReference type="NCBI Taxonomy" id="578458"/>
    <lineage>
        <taxon>Eukaryota</taxon>
        <taxon>Fungi</taxon>
        <taxon>Dikarya</taxon>
        <taxon>Basidiomycota</taxon>
        <taxon>Agaricomycotina</taxon>
        <taxon>Agaricomycetes</taxon>
        <taxon>Agaricomycetidae</taxon>
        <taxon>Agaricales</taxon>
        <taxon>Schizophyllaceae</taxon>
        <taxon>Schizophyllum</taxon>
    </lineage>
</organism>
<gene>
    <name evidence="2" type="ORF">SCHCODRAFT_47566</name>
</gene>
<proteinExistence type="predicted"/>
<keyword evidence="3" id="KW-1185">Reference proteome</keyword>
<name>D8PS14_SCHCM</name>
<accession>D8PS14</accession>
<feature type="region of interest" description="Disordered" evidence="1">
    <location>
        <begin position="244"/>
        <end position="300"/>
    </location>
</feature>
<dbReference type="InParanoid" id="D8PS14"/>
<dbReference type="VEuPathDB" id="FungiDB:SCHCODRAFT_02623125"/>
<dbReference type="KEGG" id="scm:SCHCO_02623125"/>
<evidence type="ECO:0000313" key="3">
    <source>
        <dbReference type="Proteomes" id="UP000007431"/>
    </source>
</evidence>
<dbReference type="InterPro" id="IPR031355">
    <property type="entry name" value="YBL010C/LAA2-like"/>
</dbReference>
<dbReference type="AlphaFoldDB" id="D8PS14"/>
<protein>
    <submittedName>
        <fullName evidence="2">Uncharacterized protein</fullName>
    </submittedName>
</protein>
<dbReference type="HOGENOM" id="CLU_731781_0_0_1"/>
<dbReference type="eggNOG" id="ENOG502RZVD">
    <property type="taxonomic scope" value="Eukaryota"/>
</dbReference>
<feature type="region of interest" description="Disordered" evidence="1">
    <location>
        <begin position="1"/>
        <end position="81"/>
    </location>
</feature>
<evidence type="ECO:0000313" key="2">
    <source>
        <dbReference type="EMBL" id="EFJ01839.1"/>
    </source>
</evidence>
<dbReference type="OMA" id="FQWTRSE"/>
<evidence type="ECO:0000256" key="1">
    <source>
        <dbReference type="SAM" id="MobiDB-lite"/>
    </source>
</evidence>
<sequence>MDVPTTLVDAPTTNGAPHSDTTEDEFTTPRTNGTPALGVPEDDGFGAPGANDTTNGQADDGFGDFDDFAGPAQAGGDDDDFGDFGNFGDAGDGGDASAGFGEASGFDSVSGFDDANGFGSPSGFDDAAGFGVPGPSRPDWAPLRLEPMPSREGLMDDINAIIAPIWEHDDVQGYVTDEAEREAEGVNQILTTPESRNMFNTLMQAPLPTKPPNWIRSRIRRQHLITLGIPVNLDEVLPSTGAKSALPQLHVSTRPMSAPPGPRHTPSSSAPGSAANSRSGTPVGGRRTAQSPFGPKPSLDTDRIAELLALEADALALQPLASLERTHTEIRTQIANTSTLLTYLLQVRDSLQHDSETYNKLIAELVSEAQRVRSGKNVRQPLRRSSGMT</sequence>